<sequence>MAADRTPAQLDAEAALAGTASRRRSLFPAVDRRTFSLGTLMALTAACNTGTSQGRTPQVTDSFWTQWRDRYLAPEGRVVDTGNGRISHSEGQSYGLILALRAGDREAFERIAKWTQETLGRQDMALHSWRYDPRQSVPVSDPNNATDGDLVIAWALALGGERWSQPAWLERAAQIRAAIRAHCVVQRFGRSLLLPGIVGFDQPGQVTLNPSYFVWPALDHFAKMDGASAWGAVIRDAEAVTRLSRFGTHGLPCDWVVVTGKDDVAPAPDKPPRFSYDAIRIPLYAVIGGRAALVQPVAQWWRSCLAQQRPIPAFIDVVTGEEANYALSSGGAAIASRLVGGPAPAVLDTDYFSASLQMLARL</sequence>
<evidence type="ECO:0000256" key="3">
    <source>
        <dbReference type="ARBA" id="ARBA00012601"/>
    </source>
</evidence>
<evidence type="ECO:0000256" key="4">
    <source>
        <dbReference type="ARBA" id="ARBA00022801"/>
    </source>
</evidence>
<keyword evidence="7" id="KW-0119">Carbohydrate metabolism</keyword>
<dbReference type="AlphaFoldDB" id="A0A7X4K629"/>
<reference evidence="8 9" key="1">
    <citation type="submission" date="2019-12" db="EMBL/GenBank/DDBJ databases">
        <authorList>
            <person name="Feng G."/>
            <person name="Zhu H."/>
        </authorList>
    </citation>
    <scope>NUCLEOTIDE SEQUENCE [LARGE SCALE GENOMIC DNA]</scope>
    <source>
        <strain evidence="8 9">FGD1</strain>
    </source>
</reference>
<accession>A0A7X4K629</accession>
<keyword evidence="7" id="KW-0624">Polysaccharide degradation</keyword>
<proteinExistence type="inferred from homology"/>
<dbReference type="Proteomes" id="UP000465810">
    <property type="component" value="Unassembled WGS sequence"/>
</dbReference>
<dbReference type="Pfam" id="PF01270">
    <property type="entry name" value="Glyco_hydro_8"/>
    <property type="match status" value="1"/>
</dbReference>
<comment type="caution">
    <text evidence="8">The sequence shown here is derived from an EMBL/GenBank/DDBJ whole genome shotgun (WGS) entry which is preliminary data.</text>
</comment>
<dbReference type="GO" id="GO:0008810">
    <property type="term" value="F:cellulase activity"/>
    <property type="evidence" value="ECO:0007669"/>
    <property type="project" value="UniProtKB-EC"/>
</dbReference>
<dbReference type="InterPro" id="IPR002037">
    <property type="entry name" value="Glyco_hydro_8"/>
</dbReference>
<keyword evidence="9" id="KW-1185">Reference proteome</keyword>
<dbReference type="InterPro" id="IPR012341">
    <property type="entry name" value="6hp_glycosidase-like_sf"/>
</dbReference>
<dbReference type="EMBL" id="WVTD01000001">
    <property type="protein sequence ID" value="MYL96502.1"/>
    <property type="molecule type" value="Genomic_DNA"/>
</dbReference>
<dbReference type="Gene3D" id="1.50.10.10">
    <property type="match status" value="1"/>
</dbReference>
<evidence type="ECO:0000256" key="6">
    <source>
        <dbReference type="ARBA" id="ARBA00023295"/>
    </source>
</evidence>
<comment type="similarity">
    <text evidence="2">Belongs to the glycosyl hydrolase 8 (cellulase D) family.</text>
</comment>
<protein>
    <recommendedName>
        <fullName evidence="3">cellulase</fullName>
        <ecNumber evidence="3">3.2.1.4</ecNumber>
    </recommendedName>
</protein>
<evidence type="ECO:0000313" key="8">
    <source>
        <dbReference type="EMBL" id="MYL96502.1"/>
    </source>
</evidence>
<organism evidence="8 9">
    <name type="scientific">Novosphingobium silvae</name>
    <dbReference type="NCBI Taxonomy" id="2692619"/>
    <lineage>
        <taxon>Bacteria</taxon>
        <taxon>Pseudomonadati</taxon>
        <taxon>Pseudomonadota</taxon>
        <taxon>Alphaproteobacteria</taxon>
        <taxon>Sphingomonadales</taxon>
        <taxon>Sphingomonadaceae</taxon>
        <taxon>Novosphingobium</taxon>
    </lineage>
</organism>
<dbReference type="PRINTS" id="PR00735">
    <property type="entry name" value="GLHYDRLASE8"/>
</dbReference>
<evidence type="ECO:0000256" key="5">
    <source>
        <dbReference type="ARBA" id="ARBA00023001"/>
    </source>
</evidence>
<evidence type="ECO:0000256" key="7">
    <source>
        <dbReference type="ARBA" id="ARBA00023326"/>
    </source>
</evidence>
<dbReference type="InterPro" id="IPR008928">
    <property type="entry name" value="6-hairpin_glycosidase_sf"/>
</dbReference>
<dbReference type="EC" id="3.2.1.4" evidence="3"/>
<comment type="catalytic activity">
    <reaction evidence="1">
        <text>Endohydrolysis of (1-&gt;4)-beta-D-glucosidic linkages in cellulose, lichenin and cereal beta-D-glucans.</text>
        <dbReference type="EC" id="3.2.1.4"/>
    </reaction>
</comment>
<gene>
    <name evidence="8" type="ORF">GR702_01770</name>
</gene>
<evidence type="ECO:0000256" key="1">
    <source>
        <dbReference type="ARBA" id="ARBA00000966"/>
    </source>
</evidence>
<keyword evidence="4" id="KW-0378">Hydrolase</keyword>
<evidence type="ECO:0000313" key="9">
    <source>
        <dbReference type="Proteomes" id="UP000465810"/>
    </source>
</evidence>
<name>A0A7X4K629_9SPHN</name>
<dbReference type="GO" id="GO:0030245">
    <property type="term" value="P:cellulose catabolic process"/>
    <property type="evidence" value="ECO:0007669"/>
    <property type="project" value="UniProtKB-KW"/>
</dbReference>
<keyword evidence="6" id="KW-0326">Glycosidase</keyword>
<keyword evidence="5" id="KW-0136">Cellulose degradation</keyword>
<evidence type="ECO:0000256" key="2">
    <source>
        <dbReference type="ARBA" id="ARBA00009209"/>
    </source>
</evidence>
<dbReference type="SUPFAM" id="SSF48208">
    <property type="entry name" value="Six-hairpin glycosidases"/>
    <property type="match status" value="1"/>
</dbReference>